<keyword evidence="3" id="KW-1185">Reference proteome</keyword>
<comment type="caution">
    <text evidence="2">The sequence shown here is derived from an EMBL/GenBank/DDBJ whole genome shotgun (WGS) entry which is preliminary data.</text>
</comment>
<sequence length="101" mass="11136">MGPKVFVFNPTCEMAVVNGHGSYRPPARLRQFERELAAITLWLGGERDYVWMEEAVSEEFVAQLKDWGVSAPQFITSPQEAESALSPELHPGDGVPLSTSS</sequence>
<feature type="region of interest" description="Disordered" evidence="1">
    <location>
        <begin position="78"/>
        <end position="101"/>
    </location>
</feature>
<organism evidence="2 3">
    <name type="scientific">Geofilum rubicundum JCM 15548</name>
    <dbReference type="NCBI Taxonomy" id="1236989"/>
    <lineage>
        <taxon>Bacteria</taxon>
        <taxon>Pseudomonadati</taxon>
        <taxon>Bacteroidota</taxon>
        <taxon>Bacteroidia</taxon>
        <taxon>Marinilabiliales</taxon>
        <taxon>Marinilabiliaceae</taxon>
        <taxon>Geofilum</taxon>
    </lineage>
</organism>
<name>A0A0E9M130_9BACT</name>
<dbReference type="OrthoDB" id="5291617at2"/>
<proteinExistence type="predicted"/>
<reference evidence="2 3" key="1">
    <citation type="journal article" date="2015" name="Microbes Environ.">
        <title>Distribution and evolution of nitrogen fixation genes in the phylum bacteroidetes.</title>
        <authorList>
            <person name="Inoue J."/>
            <person name="Oshima K."/>
            <person name="Suda W."/>
            <person name="Sakamoto M."/>
            <person name="Iino T."/>
            <person name="Noda S."/>
            <person name="Hongoh Y."/>
            <person name="Hattori M."/>
            <person name="Ohkuma M."/>
        </authorList>
    </citation>
    <scope>NUCLEOTIDE SEQUENCE [LARGE SCALE GENOMIC DNA]</scope>
    <source>
        <strain evidence="2">JCM 15548</strain>
    </source>
</reference>
<dbReference type="STRING" id="1236989.JCM15548_13551"/>
<dbReference type="AlphaFoldDB" id="A0A0E9M130"/>
<dbReference type="Proteomes" id="UP000032900">
    <property type="component" value="Unassembled WGS sequence"/>
</dbReference>
<gene>
    <name evidence="2" type="ORF">JCM15548_13551</name>
</gene>
<dbReference type="RefSeq" id="WP_062127069.1">
    <property type="nucleotide sequence ID" value="NZ_BAZW01000041.1"/>
</dbReference>
<evidence type="ECO:0000256" key="1">
    <source>
        <dbReference type="SAM" id="MobiDB-lite"/>
    </source>
</evidence>
<protein>
    <submittedName>
        <fullName evidence="2">Uncharacterized protein</fullName>
    </submittedName>
</protein>
<dbReference type="EMBL" id="BAZW01000041">
    <property type="protein sequence ID" value="GAO31204.1"/>
    <property type="molecule type" value="Genomic_DNA"/>
</dbReference>
<accession>A0A0E9M130</accession>
<evidence type="ECO:0000313" key="2">
    <source>
        <dbReference type="EMBL" id="GAO31204.1"/>
    </source>
</evidence>
<evidence type="ECO:0000313" key="3">
    <source>
        <dbReference type="Proteomes" id="UP000032900"/>
    </source>
</evidence>